<accession>A0ABR1QT86</accession>
<evidence type="ECO:0000313" key="9">
    <source>
        <dbReference type="EMBL" id="KAK7965877.1"/>
    </source>
</evidence>
<keyword evidence="3" id="KW-0349">Heme</keyword>
<feature type="signal peptide" evidence="8">
    <location>
        <begin position="1"/>
        <end position="19"/>
    </location>
</feature>
<comment type="cofactor">
    <cofactor evidence="1">
        <name>heme</name>
        <dbReference type="ChEBI" id="CHEBI:30413"/>
    </cofactor>
</comment>
<evidence type="ECO:0000256" key="3">
    <source>
        <dbReference type="ARBA" id="ARBA00022617"/>
    </source>
</evidence>
<evidence type="ECO:0000256" key="1">
    <source>
        <dbReference type="ARBA" id="ARBA00001971"/>
    </source>
</evidence>
<dbReference type="GeneID" id="92069438"/>
<evidence type="ECO:0000256" key="2">
    <source>
        <dbReference type="ARBA" id="ARBA00010617"/>
    </source>
</evidence>
<dbReference type="InterPro" id="IPR036396">
    <property type="entry name" value="Cyt_P450_sf"/>
</dbReference>
<feature type="chain" id="PRO_5047089351" description="Cytochrome P450" evidence="8">
    <location>
        <begin position="20"/>
        <end position="840"/>
    </location>
</feature>
<dbReference type="Pfam" id="PF00067">
    <property type="entry name" value="p450"/>
    <property type="match status" value="1"/>
</dbReference>
<dbReference type="SUPFAM" id="SSF48264">
    <property type="entry name" value="Cytochrome P450"/>
    <property type="match status" value="1"/>
</dbReference>
<dbReference type="PRINTS" id="PR00465">
    <property type="entry name" value="EP450IV"/>
</dbReference>
<dbReference type="InterPro" id="IPR002403">
    <property type="entry name" value="Cyt_P450_E_grp-IV"/>
</dbReference>
<evidence type="ECO:0000256" key="4">
    <source>
        <dbReference type="ARBA" id="ARBA00022723"/>
    </source>
</evidence>
<dbReference type="EMBL" id="JAQQWE010000001">
    <property type="protein sequence ID" value="KAK7965877.1"/>
    <property type="molecule type" value="Genomic_DNA"/>
</dbReference>
<dbReference type="SUPFAM" id="SSF50630">
    <property type="entry name" value="Acid proteases"/>
    <property type="match status" value="1"/>
</dbReference>
<dbReference type="PANTHER" id="PTHR24304">
    <property type="entry name" value="CYTOCHROME P450 FAMILY 7"/>
    <property type="match status" value="1"/>
</dbReference>
<sequence length="840" mass="92090">MTDSFAMLAVVALTAVILARFMDQQRQCRKNEPPWLSETIPFVSNAWQFMTDKESFIERLREAFKESNIVQCRLGPMKMYYITGGRDTSALFRSSFHSEPWIERIVANTAGYTAFDVAKMTQDRTGPARVPRKDSPKAANPKSQDERIWYSMHRGYEENLSNARAVGAFAAKFQALFAQALSEINTNNKDGYAEICVLDFLKHVMGGAATRAVFGDKIVEVNPDLLEAYWEWDKAAETLAFGLPKWMNRRGVGARNRVRDMCTRWLEAAGRETDWAVEEKRRAVEWEPVYGSGLSRGLVRWGMAFGFSGDSMGAAIALAILGLNSNTVAVCTWVMMELAKDPILLQEVKDEVSRAIIATGPDAGQLDCQQLLALPLLQSVFTECLRLHIRVLITRTSTEPVTVSGYHLPKGSYFQAPTQAAHLDEAVWGRPGHPASGFWARRHLKEVTVKDDTGSPVKKTEFYLSGAPGEFFPYGGGISRCAGQGFAKHEVPLVVGLMVTKFDLESVGWIKHDGSASDRPAKDDVAYANAVAALPDRDMKSDTRTYRVHSGGGDVNMSMVAGAYVKQGYTDTNSFGMHIESALPSSPATPKKNMTEGSLLFGGYDKNRFISEVLAIPIPQPYLIFDGLPLVDISINVMIKGGSPLGPKGDQGSGWRSKSGYLASGNSTMPSPLNHLRRPRNRPAPNLPPRPGPLSLGHRYPVLPPHRILRQRPDLHAPGPGQQRPPRQYINPLPAPQPNPRAPLVEKPTPYFPCSAVAAGTHYTLGRTFLQDTFFAASFNSGTYFLAQAPGPNIASADAANANSAVIMKTARTLGAGNNDWRMSWEGVWTPLPGGEGGGE</sequence>
<comment type="similarity">
    <text evidence="2">Belongs to the cytochrome P450 family.</text>
</comment>
<dbReference type="RefSeq" id="XP_066705269.1">
    <property type="nucleotide sequence ID" value="XM_066836376.1"/>
</dbReference>
<comment type="caution">
    <text evidence="9">The sequence shown here is derived from an EMBL/GenBank/DDBJ whole genome shotgun (WGS) entry which is preliminary data.</text>
</comment>
<dbReference type="PANTHER" id="PTHR24304:SF2">
    <property type="entry name" value="24-HYDROXYCHOLESTEROL 7-ALPHA-HYDROXYLASE"/>
    <property type="match status" value="1"/>
</dbReference>
<keyword evidence="5" id="KW-0408">Iron</keyword>
<dbReference type="InterPro" id="IPR001128">
    <property type="entry name" value="Cyt_P450"/>
</dbReference>
<dbReference type="Proteomes" id="UP001391051">
    <property type="component" value="Unassembled WGS sequence"/>
</dbReference>
<keyword evidence="6" id="KW-0560">Oxidoreductase</keyword>
<gene>
    <name evidence="9" type="ORF">PG986_000154</name>
</gene>
<reference evidence="9 10" key="1">
    <citation type="submission" date="2023-01" db="EMBL/GenBank/DDBJ databases">
        <title>Analysis of 21 Apiospora genomes using comparative genomics revels a genus with tremendous synthesis potential of carbohydrate active enzymes and secondary metabolites.</title>
        <authorList>
            <person name="Sorensen T."/>
        </authorList>
    </citation>
    <scope>NUCLEOTIDE SEQUENCE [LARGE SCALE GENOMIC DNA]</scope>
    <source>
        <strain evidence="9 10">CBS 24483</strain>
    </source>
</reference>
<evidence type="ECO:0000256" key="6">
    <source>
        <dbReference type="ARBA" id="ARBA00023033"/>
    </source>
</evidence>
<dbReference type="InterPro" id="IPR050529">
    <property type="entry name" value="CYP450_sterol_14alpha_dmase"/>
</dbReference>
<dbReference type="InterPro" id="IPR021109">
    <property type="entry name" value="Peptidase_aspartic_dom_sf"/>
</dbReference>
<protein>
    <recommendedName>
        <fullName evidence="11">Cytochrome P450</fullName>
    </recommendedName>
</protein>
<feature type="region of interest" description="Disordered" evidence="7">
    <location>
        <begin position="643"/>
        <end position="741"/>
    </location>
</feature>
<evidence type="ECO:0000256" key="8">
    <source>
        <dbReference type="SAM" id="SignalP"/>
    </source>
</evidence>
<feature type="compositionally biased region" description="Low complexity" evidence="7">
    <location>
        <begin position="718"/>
        <end position="732"/>
    </location>
</feature>
<feature type="region of interest" description="Disordered" evidence="7">
    <location>
        <begin position="123"/>
        <end position="144"/>
    </location>
</feature>
<keyword evidence="4" id="KW-0479">Metal-binding</keyword>
<dbReference type="Gene3D" id="1.10.630.10">
    <property type="entry name" value="Cytochrome P450"/>
    <property type="match status" value="1"/>
</dbReference>
<keyword evidence="8" id="KW-0732">Signal</keyword>
<organism evidence="9 10">
    <name type="scientific">Apiospora aurea</name>
    <dbReference type="NCBI Taxonomy" id="335848"/>
    <lineage>
        <taxon>Eukaryota</taxon>
        <taxon>Fungi</taxon>
        <taxon>Dikarya</taxon>
        <taxon>Ascomycota</taxon>
        <taxon>Pezizomycotina</taxon>
        <taxon>Sordariomycetes</taxon>
        <taxon>Xylariomycetidae</taxon>
        <taxon>Amphisphaeriales</taxon>
        <taxon>Apiosporaceae</taxon>
        <taxon>Apiospora</taxon>
    </lineage>
</organism>
<evidence type="ECO:0000256" key="5">
    <source>
        <dbReference type="ARBA" id="ARBA00023004"/>
    </source>
</evidence>
<evidence type="ECO:0008006" key="11">
    <source>
        <dbReference type="Google" id="ProtNLM"/>
    </source>
</evidence>
<name>A0ABR1QT86_9PEZI</name>
<keyword evidence="6" id="KW-0503">Monooxygenase</keyword>
<proteinExistence type="inferred from homology"/>
<evidence type="ECO:0000313" key="10">
    <source>
        <dbReference type="Proteomes" id="UP001391051"/>
    </source>
</evidence>
<keyword evidence="10" id="KW-1185">Reference proteome</keyword>
<evidence type="ECO:0000256" key="7">
    <source>
        <dbReference type="SAM" id="MobiDB-lite"/>
    </source>
</evidence>